<dbReference type="Gene3D" id="1.10.30.10">
    <property type="entry name" value="High mobility group box domain"/>
    <property type="match status" value="1"/>
</dbReference>
<dbReference type="AlphaFoldDB" id="A0A9N9H526"/>
<dbReference type="OrthoDB" id="6247875at2759"/>
<protein>
    <submittedName>
        <fullName evidence="2">11771_t:CDS:1</fullName>
    </submittedName>
</protein>
<dbReference type="InterPro" id="IPR009071">
    <property type="entry name" value="HMG_box_dom"/>
</dbReference>
<name>A0A9N9H526_9GLOM</name>
<gene>
    <name evidence="2" type="ORF">AGERDE_LOCUS11273</name>
</gene>
<reference evidence="2" key="1">
    <citation type="submission" date="2021-06" db="EMBL/GenBank/DDBJ databases">
        <authorList>
            <person name="Kallberg Y."/>
            <person name="Tangrot J."/>
            <person name="Rosling A."/>
        </authorList>
    </citation>
    <scope>NUCLEOTIDE SEQUENCE</scope>
    <source>
        <strain evidence="2">MT106</strain>
    </source>
</reference>
<sequence length="118" mass="14132">MCKNISEEEICDLAKQLYEHAQLLPCKRSANILREELLKKGEKIKRLPNRYMDKIISIKDQTTVVKIISKMWWSLSQENKNVYLKLQEEIKSTHKKRYPDWKSNQSRYRSDFKVGITD</sequence>
<evidence type="ECO:0000259" key="1">
    <source>
        <dbReference type="Pfam" id="PF00505"/>
    </source>
</evidence>
<comment type="caution">
    <text evidence="2">The sequence shown here is derived from an EMBL/GenBank/DDBJ whole genome shotgun (WGS) entry which is preliminary data.</text>
</comment>
<keyword evidence="3" id="KW-1185">Reference proteome</keyword>
<feature type="domain" description="HMG box" evidence="1">
    <location>
        <begin position="62"/>
        <end position="102"/>
    </location>
</feature>
<proteinExistence type="predicted"/>
<organism evidence="2 3">
    <name type="scientific">Ambispora gerdemannii</name>
    <dbReference type="NCBI Taxonomy" id="144530"/>
    <lineage>
        <taxon>Eukaryota</taxon>
        <taxon>Fungi</taxon>
        <taxon>Fungi incertae sedis</taxon>
        <taxon>Mucoromycota</taxon>
        <taxon>Glomeromycotina</taxon>
        <taxon>Glomeromycetes</taxon>
        <taxon>Archaeosporales</taxon>
        <taxon>Ambisporaceae</taxon>
        <taxon>Ambispora</taxon>
    </lineage>
</organism>
<dbReference type="Proteomes" id="UP000789831">
    <property type="component" value="Unassembled WGS sequence"/>
</dbReference>
<dbReference type="SUPFAM" id="SSF47095">
    <property type="entry name" value="HMG-box"/>
    <property type="match status" value="1"/>
</dbReference>
<dbReference type="InterPro" id="IPR036910">
    <property type="entry name" value="HMG_box_dom_sf"/>
</dbReference>
<dbReference type="EMBL" id="CAJVPL010004468">
    <property type="protein sequence ID" value="CAG8647841.1"/>
    <property type="molecule type" value="Genomic_DNA"/>
</dbReference>
<accession>A0A9N9H526</accession>
<evidence type="ECO:0000313" key="3">
    <source>
        <dbReference type="Proteomes" id="UP000789831"/>
    </source>
</evidence>
<evidence type="ECO:0000313" key="2">
    <source>
        <dbReference type="EMBL" id="CAG8647841.1"/>
    </source>
</evidence>
<dbReference type="Pfam" id="PF00505">
    <property type="entry name" value="HMG_box"/>
    <property type="match status" value="1"/>
</dbReference>